<name>A0A919S4U3_9ACTN</name>
<dbReference type="AlphaFoldDB" id="A0A919S4U3"/>
<comment type="caution">
    <text evidence="2">The sequence shown here is derived from an EMBL/GenBank/DDBJ whole genome shotgun (WGS) entry which is preliminary data.</text>
</comment>
<keyword evidence="1" id="KW-0812">Transmembrane</keyword>
<sequence>MSLRDRVLLAAYPARLRRRHGAELITTLSELTQGRPSRSDRLRLVTDGLRERFRLPVRQPLGVVIAVLATLVGGAIGLAAGSWAGEQTYPSMPAVEAVARDILGPAARPDRLERERFALDVVERLGTPAGPADVQRRVGEMHTRLGETGWSVTPVERRGDDQWSFWAQSGGLRVSVAGYSGPESAVEAMGYPVRPATYLPLVLGGLLVGLLAGWLVGAALAYRLRGSVPAVVVAALGAVTLAVPAAKLYQGLIIFLGRDDGFGVGALVHDALAWMPWPLRDPTVFPDSLGPGLRALLAGSTLIALAVVIAPRPGAGSGVSQPARGE</sequence>
<dbReference type="RefSeq" id="WP_212987219.1">
    <property type="nucleotide sequence ID" value="NZ_BAABEA010000038.1"/>
</dbReference>
<keyword evidence="1" id="KW-1133">Transmembrane helix</keyword>
<feature type="transmembrane region" description="Helical" evidence="1">
    <location>
        <begin position="198"/>
        <end position="222"/>
    </location>
</feature>
<feature type="transmembrane region" description="Helical" evidence="1">
    <location>
        <begin position="61"/>
        <end position="84"/>
    </location>
</feature>
<accession>A0A919S4U3</accession>
<dbReference type="Proteomes" id="UP000681340">
    <property type="component" value="Unassembled WGS sequence"/>
</dbReference>
<evidence type="ECO:0000313" key="3">
    <source>
        <dbReference type="Proteomes" id="UP000681340"/>
    </source>
</evidence>
<feature type="transmembrane region" description="Helical" evidence="1">
    <location>
        <begin position="228"/>
        <end position="249"/>
    </location>
</feature>
<dbReference type="EMBL" id="BOQL01000013">
    <property type="protein sequence ID" value="GIM64543.1"/>
    <property type="molecule type" value="Genomic_DNA"/>
</dbReference>
<evidence type="ECO:0000256" key="1">
    <source>
        <dbReference type="SAM" id="Phobius"/>
    </source>
</evidence>
<protein>
    <submittedName>
        <fullName evidence="2">Uncharacterized protein</fullName>
    </submittedName>
</protein>
<proteinExistence type="predicted"/>
<reference evidence="2" key="1">
    <citation type="submission" date="2021-03" db="EMBL/GenBank/DDBJ databases">
        <title>Whole genome shotgun sequence of Actinoplanes auranticolor NBRC 12245.</title>
        <authorList>
            <person name="Komaki H."/>
            <person name="Tamura T."/>
        </authorList>
    </citation>
    <scope>NUCLEOTIDE SEQUENCE</scope>
    <source>
        <strain evidence="2">NBRC 12245</strain>
    </source>
</reference>
<keyword evidence="1" id="KW-0472">Membrane</keyword>
<evidence type="ECO:0000313" key="2">
    <source>
        <dbReference type="EMBL" id="GIM64543.1"/>
    </source>
</evidence>
<organism evidence="2 3">
    <name type="scientific">Actinoplanes auranticolor</name>
    <dbReference type="NCBI Taxonomy" id="47988"/>
    <lineage>
        <taxon>Bacteria</taxon>
        <taxon>Bacillati</taxon>
        <taxon>Actinomycetota</taxon>
        <taxon>Actinomycetes</taxon>
        <taxon>Micromonosporales</taxon>
        <taxon>Micromonosporaceae</taxon>
        <taxon>Actinoplanes</taxon>
    </lineage>
</organism>
<keyword evidence="3" id="KW-1185">Reference proteome</keyword>
<gene>
    <name evidence="2" type="ORF">Aau02nite_11090</name>
</gene>